<evidence type="ECO:0000256" key="5">
    <source>
        <dbReference type="ARBA" id="ARBA00039091"/>
    </source>
</evidence>
<keyword evidence="2" id="KW-0808">Transferase</keyword>
<dbReference type="GO" id="GO:0008292">
    <property type="term" value="P:acetylcholine biosynthetic process"/>
    <property type="evidence" value="ECO:0007669"/>
    <property type="project" value="TreeGrafter"/>
</dbReference>
<evidence type="ECO:0000313" key="9">
    <source>
        <dbReference type="WBParaSite" id="PSAMB.scaffold1276size33487.g12125.t2"/>
    </source>
</evidence>
<keyword evidence="3" id="KW-0530">Neurotransmitter biosynthesis</keyword>
<dbReference type="Proteomes" id="UP000887566">
    <property type="component" value="Unplaced"/>
</dbReference>
<dbReference type="GO" id="GO:0004102">
    <property type="term" value="F:choline O-acetyltransferase activity"/>
    <property type="evidence" value="ECO:0007669"/>
    <property type="project" value="UniProtKB-EC"/>
</dbReference>
<dbReference type="SUPFAM" id="SSF52777">
    <property type="entry name" value="CoA-dependent acyltransferases"/>
    <property type="match status" value="2"/>
</dbReference>
<dbReference type="AlphaFoldDB" id="A0A914UVN9"/>
<keyword evidence="4" id="KW-0012">Acyltransferase</keyword>
<dbReference type="Gene3D" id="3.30.559.10">
    <property type="entry name" value="Chloramphenicol acetyltransferase-like domain"/>
    <property type="match status" value="2"/>
</dbReference>
<evidence type="ECO:0000256" key="4">
    <source>
        <dbReference type="ARBA" id="ARBA00023315"/>
    </source>
</evidence>
<dbReference type="PROSITE" id="PS00439">
    <property type="entry name" value="ACYLTRANSF_C_1"/>
    <property type="match status" value="1"/>
</dbReference>
<keyword evidence="8" id="KW-1185">Reference proteome</keyword>
<feature type="domain" description="Choline/carnitine acyltransferase" evidence="7">
    <location>
        <begin position="136"/>
        <end position="261"/>
    </location>
</feature>
<dbReference type="Gene3D" id="3.30.559.70">
    <property type="entry name" value="Choline/Carnitine o-acyltransferase, domain 2"/>
    <property type="match status" value="1"/>
</dbReference>
<dbReference type="GO" id="GO:0045202">
    <property type="term" value="C:synapse"/>
    <property type="evidence" value="ECO:0007669"/>
    <property type="project" value="GOC"/>
</dbReference>
<evidence type="ECO:0000256" key="2">
    <source>
        <dbReference type="ARBA" id="ARBA00022679"/>
    </source>
</evidence>
<evidence type="ECO:0000256" key="6">
    <source>
        <dbReference type="ARBA" id="ARBA00040495"/>
    </source>
</evidence>
<dbReference type="Pfam" id="PF00755">
    <property type="entry name" value="Carn_acyltransf"/>
    <property type="match status" value="2"/>
</dbReference>
<feature type="domain" description="Choline/carnitine acyltransferase" evidence="7">
    <location>
        <begin position="37"/>
        <end position="133"/>
    </location>
</feature>
<proteinExistence type="inferred from homology"/>
<evidence type="ECO:0000256" key="3">
    <source>
        <dbReference type="ARBA" id="ARBA00022979"/>
    </source>
</evidence>
<dbReference type="InterPro" id="IPR023213">
    <property type="entry name" value="CAT-like_dom_sf"/>
</dbReference>
<dbReference type="GO" id="GO:0005737">
    <property type="term" value="C:cytoplasm"/>
    <property type="evidence" value="ECO:0007669"/>
    <property type="project" value="TreeGrafter"/>
</dbReference>
<evidence type="ECO:0000256" key="1">
    <source>
        <dbReference type="ARBA" id="ARBA00005232"/>
    </source>
</evidence>
<dbReference type="InterPro" id="IPR042231">
    <property type="entry name" value="Cho/carn_acyl_trans_2"/>
</dbReference>
<dbReference type="EC" id="2.3.1.6" evidence="5"/>
<sequence length="274" mass="30797">MKSFFRILKNVPKWGELVGKPARIYPSVAQAPLPKPPVPDLQSTLSKYLDYAKVIAIAKRVPIANTERAVQKFASQGSSIQRRLEQIAENEPNWINCFWLPEMYLSVRLALPVNTNPAYIFPQQAFKTRKDQIECKVKREKFDVAVERQAAVTRENITGHGIDNHLCALSTLAREAVADGKIDQPPELFTDPLFDELMRFPLSTSQVTTTVADTFLCYGPVVPDGYGSAYNLQNDHIIFAVSAFKRCAKTSAYAFKEAIRQSLIDMRELLAESS</sequence>
<evidence type="ECO:0000313" key="8">
    <source>
        <dbReference type="Proteomes" id="UP000887566"/>
    </source>
</evidence>
<name>A0A914UVN9_9BILA</name>
<protein>
    <recommendedName>
        <fullName evidence="6">Choline O-acetyltransferase</fullName>
        <ecNumber evidence="5">2.3.1.6</ecNumber>
    </recommendedName>
</protein>
<dbReference type="PANTHER" id="PTHR22589:SF14">
    <property type="entry name" value="CHOLINE O-ACETYLTRANSFERASE"/>
    <property type="match status" value="1"/>
</dbReference>
<dbReference type="GO" id="GO:0007274">
    <property type="term" value="P:neuromuscular synaptic transmission"/>
    <property type="evidence" value="ECO:0007669"/>
    <property type="project" value="TreeGrafter"/>
</dbReference>
<accession>A0A914UVN9</accession>
<organism evidence="8 9">
    <name type="scientific">Plectus sambesii</name>
    <dbReference type="NCBI Taxonomy" id="2011161"/>
    <lineage>
        <taxon>Eukaryota</taxon>
        <taxon>Metazoa</taxon>
        <taxon>Ecdysozoa</taxon>
        <taxon>Nematoda</taxon>
        <taxon>Chromadorea</taxon>
        <taxon>Plectida</taxon>
        <taxon>Plectina</taxon>
        <taxon>Plectoidea</taxon>
        <taxon>Plectidae</taxon>
        <taxon>Plectus</taxon>
    </lineage>
</organism>
<dbReference type="WBParaSite" id="PSAMB.scaffold1276size33487.g12125.t2">
    <property type="protein sequence ID" value="PSAMB.scaffold1276size33487.g12125.t2"/>
    <property type="gene ID" value="PSAMB.scaffold1276size33487.g12125"/>
</dbReference>
<dbReference type="GO" id="GO:0043005">
    <property type="term" value="C:neuron projection"/>
    <property type="evidence" value="ECO:0007669"/>
    <property type="project" value="TreeGrafter"/>
</dbReference>
<comment type="similarity">
    <text evidence="1">Belongs to the carnitine/choline acetyltransferase family.</text>
</comment>
<dbReference type="PANTHER" id="PTHR22589">
    <property type="entry name" value="CARNITINE O-ACYLTRANSFERASE"/>
    <property type="match status" value="1"/>
</dbReference>
<dbReference type="InterPro" id="IPR039551">
    <property type="entry name" value="Cho/carn_acyl_trans"/>
</dbReference>
<evidence type="ECO:0000259" key="7">
    <source>
        <dbReference type="Pfam" id="PF00755"/>
    </source>
</evidence>
<reference evidence="9" key="1">
    <citation type="submission" date="2022-11" db="UniProtKB">
        <authorList>
            <consortium name="WormBaseParasite"/>
        </authorList>
    </citation>
    <scope>IDENTIFICATION</scope>
</reference>
<dbReference type="InterPro" id="IPR000542">
    <property type="entry name" value="Carn_acyl_trans"/>
</dbReference>